<dbReference type="GO" id="GO:0051301">
    <property type="term" value="P:cell division"/>
    <property type="evidence" value="ECO:0007669"/>
    <property type="project" value="UniProtKB-KW"/>
</dbReference>
<keyword evidence="3" id="KW-0132">Cell division</keyword>
<evidence type="ECO:0000313" key="3">
    <source>
        <dbReference type="EMBL" id="KUF84708.1"/>
    </source>
</evidence>
<sequence length="667" mass="70443">MADSLYLSKSDYRLGYISGITMGQASPLSALVTDANRNIADIGELSCTSLKLNGSTVNLSKLDLLSATPGTASSGKALITDGSNNLTDLSSLIIRGSNSSKALIIQNDTAASSASLNIVSFYQMEQGVRGSANASTPNCYFWRFANSDRLLMDSSGNMSIGGAVNTLYKLDISGALNATSLYVNGSAADLSKLSLLSAVPGTASASKALITDSLNNLTDLYTLTIKGSNTNKSLIIQNDTTSSSASLNIVSFYQMEQGVRGSANASNPNCYFWRFANSDRLLMDSSGNIAIGGSINTSYKVNINGAINANSLYVNGSLADLSKLPLLSATPGIATASKALITDAANALSDLNVLTIKGSNSGKSLIVQNDVTTSAASMNFVSYFQAEVGVRGSSVTGTSDNLYGSWIRTLEFWNDNSTPMKAGVIMYNEAGGSSNNGIAIGTYTNDPINFMVNGSTGMQFNTSKRLAVNRVSPEATIHSGGAVWADDAFHCKGNAANMAYYRWNWLQSNYPAIGNHVNSSTIRIGICDASYAWTGYAPVYGGAYTNGSDARIKKDITDCPYGLSTVLSMKPCKYTMIQDDSIHIGFIAQELKQVCPIPVSGDPNSPLHPETGLPPDPMGIDLSSLTAVLCKAIQEQNAMITALQTQIQDAIARIGILERKTKLMPVL</sequence>
<feature type="domain" description="Peptidase S74" evidence="2">
    <location>
        <begin position="548"/>
        <end position="647"/>
    </location>
</feature>
<dbReference type="Proteomes" id="UP000054636">
    <property type="component" value="Unassembled WGS sequence"/>
</dbReference>
<dbReference type="AlphaFoldDB" id="A0A0W8CL05"/>
<dbReference type="EMBL" id="LNFP01001915">
    <property type="protein sequence ID" value="KUF84708.1"/>
    <property type="molecule type" value="Genomic_DNA"/>
</dbReference>
<evidence type="ECO:0000313" key="4">
    <source>
        <dbReference type="Proteomes" id="UP000054636"/>
    </source>
</evidence>
<reference evidence="3 4" key="1">
    <citation type="submission" date="2015-11" db="EMBL/GenBank/DDBJ databases">
        <title>Genomes and virulence difference between two physiological races of Phytophthora nicotianae.</title>
        <authorList>
            <person name="Liu H."/>
            <person name="Ma X."/>
            <person name="Yu H."/>
            <person name="Fang D."/>
            <person name="Li Y."/>
            <person name="Wang X."/>
            <person name="Wang W."/>
            <person name="Dong Y."/>
            <person name="Xiao B."/>
        </authorList>
    </citation>
    <scope>NUCLEOTIDE SEQUENCE [LARGE SCALE GENOMIC DNA]</scope>
    <source>
        <strain evidence="4">race 1</strain>
    </source>
</reference>
<proteinExistence type="predicted"/>
<dbReference type="PROSITE" id="PS51688">
    <property type="entry name" value="ICA"/>
    <property type="match status" value="1"/>
</dbReference>
<comment type="caution">
    <text evidence="3">The sequence shown here is derived from an EMBL/GenBank/DDBJ whole genome shotgun (WGS) entry which is preliminary data.</text>
</comment>
<evidence type="ECO:0000256" key="1">
    <source>
        <dbReference type="SAM" id="Coils"/>
    </source>
</evidence>
<dbReference type="InterPro" id="IPR030392">
    <property type="entry name" value="S74_ICA"/>
</dbReference>
<evidence type="ECO:0000259" key="2">
    <source>
        <dbReference type="PROSITE" id="PS51688"/>
    </source>
</evidence>
<protein>
    <submittedName>
        <fullName evidence="3">Cell division protein FtsZ</fullName>
    </submittedName>
</protein>
<feature type="coiled-coil region" evidence="1">
    <location>
        <begin position="633"/>
        <end position="660"/>
    </location>
</feature>
<keyword evidence="1" id="KW-0175">Coiled coil</keyword>
<keyword evidence="3" id="KW-0131">Cell cycle</keyword>
<name>A0A0W8CL05_PHYNI</name>
<gene>
    <name evidence="3" type="ORF">AM588_10000738</name>
</gene>
<accession>A0A0W8CL05</accession>
<organism evidence="3 4">
    <name type="scientific">Phytophthora nicotianae</name>
    <name type="common">Potato buckeye rot agent</name>
    <name type="synonym">Phytophthora parasitica</name>
    <dbReference type="NCBI Taxonomy" id="4792"/>
    <lineage>
        <taxon>Eukaryota</taxon>
        <taxon>Sar</taxon>
        <taxon>Stramenopiles</taxon>
        <taxon>Oomycota</taxon>
        <taxon>Peronosporomycetes</taxon>
        <taxon>Peronosporales</taxon>
        <taxon>Peronosporaceae</taxon>
        <taxon>Phytophthora</taxon>
    </lineage>
</organism>
<dbReference type="Pfam" id="PF13884">
    <property type="entry name" value="Peptidase_S74"/>
    <property type="match status" value="1"/>
</dbReference>